<dbReference type="InterPro" id="IPR036866">
    <property type="entry name" value="RibonucZ/Hydroxyglut_hydro"/>
</dbReference>
<organism evidence="2 3">
    <name type="scientific">Candidatus Sungbacteria bacterium RIFCSPLOWO2_01_FULL_59_16</name>
    <dbReference type="NCBI Taxonomy" id="1802280"/>
    <lineage>
        <taxon>Bacteria</taxon>
        <taxon>Candidatus Sungiibacteriota</taxon>
    </lineage>
</organism>
<dbReference type="PANTHER" id="PTHR30619">
    <property type="entry name" value="DNA INTERNALIZATION/COMPETENCE PROTEIN COMEC/REC2"/>
    <property type="match status" value="1"/>
</dbReference>
<dbReference type="InterPro" id="IPR001279">
    <property type="entry name" value="Metallo-B-lactamas"/>
</dbReference>
<dbReference type="Proteomes" id="UP000176705">
    <property type="component" value="Unassembled WGS sequence"/>
</dbReference>
<evidence type="ECO:0000313" key="3">
    <source>
        <dbReference type="Proteomes" id="UP000176705"/>
    </source>
</evidence>
<dbReference type="SMART" id="SM00849">
    <property type="entry name" value="Lactamase_B"/>
    <property type="match status" value="1"/>
</dbReference>
<proteinExistence type="predicted"/>
<evidence type="ECO:0000259" key="1">
    <source>
        <dbReference type="SMART" id="SM00849"/>
    </source>
</evidence>
<dbReference type="CDD" id="cd07731">
    <property type="entry name" value="ComA-like_MBL-fold"/>
    <property type="match status" value="1"/>
</dbReference>
<dbReference type="InterPro" id="IPR035681">
    <property type="entry name" value="ComA-like_MBL"/>
</dbReference>
<comment type="caution">
    <text evidence="2">The sequence shown here is derived from an EMBL/GenBank/DDBJ whole genome shotgun (WGS) entry which is preliminary data.</text>
</comment>
<protein>
    <recommendedName>
        <fullName evidence="1">Metallo-beta-lactamase domain-containing protein</fullName>
    </recommendedName>
</protein>
<dbReference type="PANTHER" id="PTHR30619:SF1">
    <property type="entry name" value="RECOMBINATION PROTEIN 2"/>
    <property type="match status" value="1"/>
</dbReference>
<dbReference type="STRING" id="1802280.A3B37_03310"/>
<dbReference type="AlphaFoldDB" id="A0A1G2L9L0"/>
<sequence>MNYLREHWQRYVFFGLVLAAVFIWASVFALEAKDGRLTLFVFDVGQGDALFIDAGNGNQVLIDGGPDDAVLAKIGGVMPFWDRTIELVVLTHPHADHLDGLIPVLERYDIGMVVESGVNHSIPEYDTWHELVRERGVPLHIAKAGERIRVSPDAVFEVLAPLHDFVGTSLAVHDAMVVLRLTDRNARALLTGDAEDDVEREMLGSGAAVRADLLKVGHHGSKTSTTDALLGAVHPAVAVISVGAKNRYGHPYQLVLDRLSRAGVRVLRTDRDGDIVFVSNGTAFVPVHDK</sequence>
<dbReference type="Gene3D" id="3.60.15.10">
    <property type="entry name" value="Ribonuclease Z/Hydroxyacylglutathione hydrolase-like"/>
    <property type="match status" value="1"/>
</dbReference>
<dbReference type="InterPro" id="IPR052159">
    <property type="entry name" value="Competence_DNA_uptake"/>
</dbReference>
<dbReference type="EMBL" id="MHQS01000021">
    <property type="protein sequence ID" value="OHA08234.1"/>
    <property type="molecule type" value="Genomic_DNA"/>
</dbReference>
<name>A0A1G2L9L0_9BACT</name>
<gene>
    <name evidence="2" type="ORF">A3B37_03310</name>
</gene>
<dbReference type="Pfam" id="PF00753">
    <property type="entry name" value="Lactamase_B"/>
    <property type="match status" value="1"/>
</dbReference>
<accession>A0A1G2L9L0</accession>
<feature type="domain" description="Metallo-beta-lactamase" evidence="1">
    <location>
        <begin position="46"/>
        <end position="244"/>
    </location>
</feature>
<evidence type="ECO:0000313" key="2">
    <source>
        <dbReference type="EMBL" id="OHA08234.1"/>
    </source>
</evidence>
<dbReference type="SUPFAM" id="SSF56281">
    <property type="entry name" value="Metallo-hydrolase/oxidoreductase"/>
    <property type="match status" value="1"/>
</dbReference>
<reference evidence="2 3" key="1">
    <citation type="journal article" date="2016" name="Nat. Commun.">
        <title>Thousands of microbial genomes shed light on interconnected biogeochemical processes in an aquifer system.</title>
        <authorList>
            <person name="Anantharaman K."/>
            <person name="Brown C.T."/>
            <person name="Hug L.A."/>
            <person name="Sharon I."/>
            <person name="Castelle C.J."/>
            <person name="Probst A.J."/>
            <person name="Thomas B.C."/>
            <person name="Singh A."/>
            <person name="Wilkins M.J."/>
            <person name="Karaoz U."/>
            <person name="Brodie E.L."/>
            <person name="Williams K.H."/>
            <person name="Hubbard S.S."/>
            <person name="Banfield J.F."/>
        </authorList>
    </citation>
    <scope>NUCLEOTIDE SEQUENCE [LARGE SCALE GENOMIC DNA]</scope>
</reference>